<evidence type="ECO:0000256" key="9">
    <source>
        <dbReference type="RuleBase" id="RU361174"/>
    </source>
</evidence>
<dbReference type="PANTHER" id="PTHR31490">
    <property type="entry name" value="GLYCOSYL HYDROLASE"/>
    <property type="match status" value="1"/>
</dbReference>
<evidence type="ECO:0000313" key="13">
    <source>
        <dbReference type="EMBL" id="GAA2441433.1"/>
    </source>
</evidence>
<dbReference type="Pfam" id="PF00331">
    <property type="entry name" value="Glyco_hydro_10"/>
    <property type="match status" value="1"/>
</dbReference>
<dbReference type="InterPro" id="IPR017853">
    <property type="entry name" value="GH"/>
</dbReference>
<keyword evidence="14" id="KW-1185">Reference proteome</keyword>
<feature type="domain" description="GH10" evidence="12">
    <location>
        <begin position="52"/>
        <end position="367"/>
    </location>
</feature>
<dbReference type="Gene3D" id="3.20.20.80">
    <property type="entry name" value="Glycosidases"/>
    <property type="match status" value="1"/>
</dbReference>
<dbReference type="PANTHER" id="PTHR31490:SF88">
    <property type="entry name" value="BETA-XYLANASE"/>
    <property type="match status" value="1"/>
</dbReference>
<dbReference type="SMART" id="SM00633">
    <property type="entry name" value="Glyco_10"/>
    <property type="match status" value="1"/>
</dbReference>
<sequence>MLRVKRAAVYGALATALLATAAAPATLASADSPAPGQAATEGTKGGHGDLSDAPLRKLAERTKTKVRIGTAVDMSALADDATYRETVAKEFNSVTAENVMKWEVVQPERGVYDFTAADALMKTARANGQEVRGHTLVWHSQLPAWVNEGDFSKEELRSILRDHITTVVKRYKGKIYQWDVANEIFNEDGTWRESVWYKTLGPGYVEDALRWTHAIDPKAKLFLNDYNVEGVNAKSDAYYELIKKLRAKGVPVHGFGAQGHLSLEYDLPHDMTENFLRFDRLGVETAVTEADVRMRVPAETIELNAQSQGYHTMLQACLLTPKCTSFTVWGFTDKYSWIPDWFEGEGAALLLDEQYNPKPAYKAVQQDLRLAARGR</sequence>
<keyword evidence="4 11" id="KW-0732">Signal</keyword>
<keyword evidence="8 9" id="KW-0624">Polysaccharide degradation</keyword>
<proteinExistence type="inferred from homology"/>
<dbReference type="PRINTS" id="PR00134">
    <property type="entry name" value="GLHYDRLASE10"/>
</dbReference>
<organism evidence="13 14">
    <name type="scientific">Streptomyces macrosporus</name>
    <dbReference type="NCBI Taxonomy" id="44032"/>
    <lineage>
        <taxon>Bacteria</taxon>
        <taxon>Bacillati</taxon>
        <taxon>Actinomycetota</taxon>
        <taxon>Actinomycetes</taxon>
        <taxon>Kitasatosporales</taxon>
        <taxon>Streptomycetaceae</taxon>
        <taxon>Streptomyces</taxon>
    </lineage>
</organism>
<evidence type="ECO:0000313" key="14">
    <source>
        <dbReference type="Proteomes" id="UP001501638"/>
    </source>
</evidence>
<evidence type="ECO:0000256" key="5">
    <source>
        <dbReference type="ARBA" id="ARBA00022801"/>
    </source>
</evidence>
<keyword evidence="6 9" id="KW-0119">Carbohydrate metabolism</keyword>
<evidence type="ECO:0000259" key="12">
    <source>
        <dbReference type="PROSITE" id="PS51760"/>
    </source>
</evidence>
<feature type="compositionally biased region" description="Basic and acidic residues" evidence="10">
    <location>
        <begin position="44"/>
        <end position="56"/>
    </location>
</feature>
<evidence type="ECO:0000256" key="6">
    <source>
        <dbReference type="ARBA" id="ARBA00023277"/>
    </source>
</evidence>
<reference evidence="14" key="1">
    <citation type="journal article" date="2019" name="Int. J. Syst. Evol. Microbiol.">
        <title>The Global Catalogue of Microorganisms (GCM) 10K type strain sequencing project: providing services to taxonomists for standard genome sequencing and annotation.</title>
        <authorList>
            <consortium name="The Broad Institute Genomics Platform"/>
            <consortium name="The Broad Institute Genome Sequencing Center for Infectious Disease"/>
            <person name="Wu L."/>
            <person name="Ma J."/>
        </authorList>
    </citation>
    <scope>NUCLEOTIDE SEQUENCE [LARGE SCALE GENOMIC DNA]</scope>
    <source>
        <strain evidence="14">JCM 6305</strain>
    </source>
</reference>
<comment type="catalytic activity">
    <reaction evidence="1 9">
        <text>Endohydrolysis of (1-&gt;4)-beta-D-xylosidic linkages in xylans.</text>
        <dbReference type="EC" id="3.2.1.8"/>
    </reaction>
</comment>
<evidence type="ECO:0000256" key="1">
    <source>
        <dbReference type="ARBA" id="ARBA00000681"/>
    </source>
</evidence>
<feature type="signal peptide" evidence="11">
    <location>
        <begin position="1"/>
        <end position="21"/>
    </location>
</feature>
<comment type="similarity">
    <text evidence="2 9">Belongs to the glycosyl hydrolase 10 (cellulase F) family.</text>
</comment>
<dbReference type="SUPFAM" id="SSF51445">
    <property type="entry name" value="(Trans)glycosidases"/>
    <property type="match status" value="1"/>
</dbReference>
<accession>A0ABP5X1D4</accession>
<evidence type="ECO:0000256" key="8">
    <source>
        <dbReference type="ARBA" id="ARBA00023326"/>
    </source>
</evidence>
<keyword evidence="5 9" id="KW-0378">Hydrolase</keyword>
<evidence type="ECO:0000256" key="10">
    <source>
        <dbReference type="SAM" id="MobiDB-lite"/>
    </source>
</evidence>
<name>A0ABP5X1D4_9ACTN</name>
<comment type="caution">
    <text evidence="13">The sequence shown here is derived from an EMBL/GenBank/DDBJ whole genome shotgun (WGS) entry which is preliminary data.</text>
</comment>
<dbReference type="Proteomes" id="UP001501638">
    <property type="component" value="Unassembled WGS sequence"/>
</dbReference>
<feature type="region of interest" description="Disordered" evidence="10">
    <location>
        <begin position="28"/>
        <end position="56"/>
    </location>
</feature>
<keyword evidence="3" id="KW-0858">Xylan degradation</keyword>
<dbReference type="EMBL" id="BAAASZ010000020">
    <property type="protein sequence ID" value="GAA2441433.1"/>
    <property type="molecule type" value="Genomic_DNA"/>
</dbReference>
<dbReference type="PROSITE" id="PS51760">
    <property type="entry name" value="GH10_2"/>
    <property type="match status" value="1"/>
</dbReference>
<evidence type="ECO:0000256" key="7">
    <source>
        <dbReference type="ARBA" id="ARBA00023295"/>
    </source>
</evidence>
<evidence type="ECO:0000256" key="3">
    <source>
        <dbReference type="ARBA" id="ARBA00022651"/>
    </source>
</evidence>
<feature type="chain" id="PRO_5047004577" description="Beta-xylanase" evidence="11">
    <location>
        <begin position="22"/>
        <end position="375"/>
    </location>
</feature>
<dbReference type="InterPro" id="IPR001000">
    <property type="entry name" value="GH10_dom"/>
</dbReference>
<dbReference type="InterPro" id="IPR044846">
    <property type="entry name" value="GH10"/>
</dbReference>
<gene>
    <name evidence="13" type="ORF">GCM10010405_26090</name>
</gene>
<keyword evidence="7 9" id="KW-0326">Glycosidase</keyword>
<evidence type="ECO:0000256" key="4">
    <source>
        <dbReference type="ARBA" id="ARBA00022729"/>
    </source>
</evidence>
<evidence type="ECO:0000256" key="2">
    <source>
        <dbReference type="ARBA" id="ARBA00007495"/>
    </source>
</evidence>
<protein>
    <recommendedName>
        <fullName evidence="9">Beta-xylanase</fullName>
        <ecNumber evidence="9">3.2.1.8</ecNumber>
    </recommendedName>
</protein>
<dbReference type="EC" id="3.2.1.8" evidence="9"/>
<evidence type="ECO:0000256" key="11">
    <source>
        <dbReference type="SAM" id="SignalP"/>
    </source>
</evidence>
<dbReference type="RefSeq" id="WP_344322444.1">
    <property type="nucleotide sequence ID" value="NZ_BAAASZ010000020.1"/>
</dbReference>